<sequence length="119" mass="12466">MDAESTTLERVGTSDKDGIPVAETVAGAVWDAGVSSEREGTIIGEFVSEGIVMTPSSEFDTVAGNVASTCFVSRPCNCSATWAGSVLWCESPSAWTLLGVIKESDYRAGFAAYGLCELQ</sequence>
<dbReference type="EMBL" id="DS016987">
    <property type="protein sequence ID" value="KMU85171.1"/>
    <property type="molecule type" value="Genomic_DNA"/>
</dbReference>
<dbReference type="AlphaFoldDB" id="A0A0J8RKK8"/>
<gene>
    <name evidence="1" type="ORF">CIHG_02953</name>
</gene>
<dbReference type="Proteomes" id="UP000054563">
    <property type="component" value="Unassembled WGS sequence"/>
</dbReference>
<reference evidence="2" key="1">
    <citation type="journal article" date="2010" name="Genome Res.">
        <title>Population genomic sequencing of Coccidioides fungi reveals recent hybridization and transposon control.</title>
        <authorList>
            <person name="Neafsey D.E."/>
            <person name="Barker B.M."/>
            <person name="Sharpton T.J."/>
            <person name="Stajich J.E."/>
            <person name="Park D.J."/>
            <person name="Whiston E."/>
            <person name="Hung C.-Y."/>
            <person name="McMahan C."/>
            <person name="White J."/>
            <person name="Sykes S."/>
            <person name="Heiman D."/>
            <person name="Young S."/>
            <person name="Zeng Q."/>
            <person name="Abouelleil A."/>
            <person name="Aftuck L."/>
            <person name="Bessette D."/>
            <person name="Brown A."/>
            <person name="FitzGerald M."/>
            <person name="Lui A."/>
            <person name="Macdonald J.P."/>
            <person name="Priest M."/>
            <person name="Orbach M.J."/>
            <person name="Galgiani J.N."/>
            <person name="Kirkland T.N."/>
            <person name="Cole G.T."/>
            <person name="Birren B.W."/>
            <person name="Henn M.R."/>
            <person name="Taylor J.W."/>
            <person name="Rounsley S.D."/>
        </authorList>
    </citation>
    <scope>NUCLEOTIDE SEQUENCE [LARGE SCALE GENOMIC DNA]</scope>
    <source>
        <strain evidence="2">H538.4</strain>
    </source>
</reference>
<protein>
    <submittedName>
        <fullName evidence="1">Uncharacterized protein</fullName>
    </submittedName>
</protein>
<dbReference type="VEuPathDB" id="FungiDB:CIHG_02953"/>
<name>A0A0J8RKK8_COCIT</name>
<organism evidence="1 2">
    <name type="scientific">Coccidioides immitis H538.4</name>
    <dbReference type="NCBI Taxonomy" id="396776"/>
    <lineage>
        <taxon>Eukaryota</taxon>
        <taxon>Fungi</taxon>
        <taxon>Dikarya</taxon>
        <taxon>Ascomycota</taxon>
        <taxon>Pezizomycotina</taxon>
        <taxon>Eurotiomycetes</taxon>
        <taxon>Eurotiomycetidae</taxon>
        <taxon>Onygenales</taxon>
        <taxon>Onygenaceae</taxon>
        <taxon>Coccidioides</taxon>
    </lineage>
</organism>
<accession>A0A0J8RKK8</accession>
<proteinExistence type="predicted"/>
<evidence type="ECO:0000313" key="1">
    <source>
        <dbReference type="EMBL" id="KMU85171.1"/>
    </source>
</evidence>
<evidence type="ECO:0000313" key="2">
    <source>
        <dbReference type="Proteomes" id="UP000054563"/>
    </source>
</evidence>